<evidence type="ECO:0000256" key="1">
    <source>
        <dbReference type="SAM" id="Phobius"/>
    </source>
</evidence>
<dbReference type="AlphaFoldDB" id="A0A8H7AAD9"/>
<keyword evidence="1" id="KW-1133">Transmembrane helix</keyword>
<reference evidence="2" key="1">
    <citation type="submission" date="2020-02" db="EMBL/GenBank/DDBJ databases">
        <authorList>
            <person name="Palmer J.M."/>
        </authorList>
    </citation>
    <scope>NUCLEOTIDE SEQUENCE</scope>
    <source>
        <strain evidence="2">EPUS1.4</strain>
        <tissue evidence="2">Thallus</tissue>
    </source>
</reference>
<feature type="transmembrane region" description="Helical" evidence="1">
    <location>
        <begin position="339"/>
        <end position="366"/>
    </location>
</feature>
<name>A0A8H7AAD9_9EURO</name>
<dbReference type="EMBL" id="JAACFV010000150">
    <property type="protein sequence ID" value="KAF7504092.1"/>
    <property type="molecule type" value="Genomic_DNA"/>
</dbReference>
<keyword evidence="1" id="KW-0812">Transmembrane</keyword>
<dbReference type="Proteomes" id="UP000606974">
    <property type="component" value="Unassembled WGS sequence"/>
</dbReference>
<comment type="caution">
    <text evidence="2">The sequence shown here is derived from an EMBL/GenBank/DDBJ whole genome shotgun (WGS) entry which is preliminary data.</text>
</comment>
<sequence length="370" mass="42980">MLLRTIRPYFRRLVVAREEVQVVGRQLLLGVWGIHLNGKAQHYAHSYLDHCNELRSLFDEDGLSRANRTEIVELVGLVKHSQHKTIKEIEDEIRKAQFRWMAPFAGVESIRNVLNFAIRLWLFVEPDLSDQTLTLAEVVERTLPRKSQAGRHPKHHRQSKTVSKVKASVFPFAPEKLPRGKDQSLIYLPEDFSEKSLTRKGAIKLEWSSYLSDHLTLTGKSRLRIFRHASAIQGHSKLSASLPYPPGFLQETERTLALLFDPVGKDTSKRTRRIEKKNHVDLEAAIHSLITSDARLDLRTYPYWQERLREICRVYEEAQPKSLRQWWFDRRNRFNWATLWAAIVVFCLTLIFGVISSVTGIMQVYASFRA</sequence>
<keyword evidence="3" id="KW-1185">Reference proteome</keyword>
<protein>
    <submittedName>
        <fullName evidence="2">Uncharacterized protein</fullName>
    </submittedName>
</protein>
<proteinExistence type="predicted"/>
<accession>A0A8H7AAD9</accession>
<dbReference type="OrthoDB" id="5428890at2759"/>
<evidence type="ECO:0000313" key="3">
    <source>
        <dbReference type="Proteomes" id="UP000606974"/>
    </source>
</evidence>
<gene>
    <name evidence="2" type="ORF">GJ744_002857</name>
</gene>
<evidence type="ECO:0000313" key="2">
    <source>
        <dbReference type="EMBL" id="KAF7504092.1"/>
    </source>
</evidence>
<keyword evidence="1" id="KW-0472">Membrane</keyword>
<organism evidence="2 3">
    <name type="scientific">Endocarpon pusillum</name>
    <dbReference type="NCBI Taxonomy" id="364733"/>
    <lineage>
        <taxon>Eukaryota</taxon>
        <taxon>Fungi</taxon>
        <taxon>Dikarya</taxon>
        <taxon>Ascomycota</taxon>
        <taxon>Pezizomycotina</taxon>
        <taxon>Eurotiomycetes</taxon>
        <taxon>Chaetothyriomycetidae</taxon>
        <taxon>Verrucariales</taxon>
        <taxon>Verrucariaceae</taxon>
        <taxon>Endocarpon</taxon>
    </lineage>
</organism>